<evidence type="ECO:0000256" key="1">
    <source>
        <dbReference type="ARBA" id="ARBA00004141"/>
    </source>
</evidence>
<feature type="region of interest" description="Disordered" evidence="8">
    <location>
        <begin position="439"/>
        <end position="458"/>
    </location>
</feature>
<reference evidence="12" key="1">
    <citation type="submission" date="2023-10" db="EMBL/GenBank/DDBJ databases">
        <authorList>
            <person name="Chen Y."/>
            <person name="Shah S."/>
            <person name="Dougan E. K."/>
            <person name="Thang M."/>
            <person name="Chan C."/>
        </authorList>
    </citation>
    <scope>NUCLEOTIDE SEQUENCE [LARGE SCALE GENOMIC DNA]</scope>
</reference>
<evidence type="ECO:0000256" key="9">
    <source>
        <dbReference type="SAM" id="Phobius"/>
    </source>
</evidence>
<dbReference type="InterPro" id="IPR044726">
    <property type="entry name" value="ABCC_6TM_D2"/>
</dbReference>
<evidence type="ECO:0000259" key="10">
    <source>
        <dbReference type="PROSITE" id="PS50893"/>
    </source>
</evidence>
<dbReference type="InterPro" id="IPR011527">
    <property type="entry name" value="ABC1_TM_dom"/>
</dbReference>
<evidence type="ECO:0000313" key="13">
    <source>
        <dbReference type="Proteomes" id="UP001189429"/>
    </source>
</evidence>
<evidence type="ECO:0008006" key="14">
    <source>
        <dbReference type="Google" id="ProtNLM"/>
    </source>
</evidence>
<name>A0ABN9WUV2_9DINO</name>
<keyword evidence="7 9" id="KW-0472">Membrane</keyword>
<sequence>MAANLLWTWRSAAIVVVCMLVGWYLAFLIIPMFFLYARLARRYLPATRDLRRLDAAARSPIIGNFSETYSGVSTIRAMRQQDKSLRNCVRLLETQCEAYYLSNTAARWLSLRLQFNGTILVGAVCILGIFLSKDGGLSSGIVGLAITYALKLTDTLNQVNRESADRETQMVSVERVHQYMTGTAQEAALRSEAGVVPAGWPSSGSMKVQDVYMKYREGLPTVLNGISLDIKGGERVGIVGRTGCGKSSLLMTLMRLVEPQSGSIWMDGLNIKDIGLHDLREKAAIIPQDPAILTGTVRFNLDPFRVKTDEQLWSALTKSQLRERVELSGGLDSKVEEGGGNYSMGELQLMCLARALLKKPESGGLLLLDEATSDLDAETDKTLQRVIREDFKCTTITIAHRIETLLDYDKVAVLDKGTVVEYDSPQALLGRPSEFQRLAQEAGAKGGTAGPEAGSTGR</sequence>
<dbReference type="Gene3D" id="3.40.50.300">
    <property type="entry name" value="P-loop containing nucleotide triphosphate hydrolases"/>
    <property type="match status" value="1"/>
</dbReference>
<keyword evidence="6 9" id="KW-1133">Transmembrane helix</keyword>
<dbReference type="PROSITE" id="PS50929">
    <property type="entry name" value="ABC_TM1F"/>
    <property type="match status" value="1"/>
</dbReference>
<dbReference type="SMART" id="SM00382">
    <property type="entry name" value="AAA"/>
    <property type="match status" value="1"/>
</dbReference>
<proteinExistence type="predicted"/>
<feature type="transmembrane region" description="Helical" evidence="9">
    <location>
        <begin position="12"/>
        <end position="36"/>
    </location>
</feature>
<comment type="subcellular location">
    <subcellularLocation>
        <location evidence="1">Membrane</location>
        <topology evidence="1">Multi-pass membrane protein</topology>
    </subcellularLocation>
</comment>
<keyword evidence="4" id="KW-0547">Nucleotide-binding</keyword>
<dbReference type="Gene3D" id="1.20.1560.10">
    <property type="entry name" value="ABC transporter type 1, transmembrane domain"/>
    <property type="match status" value="1"/>
</dbReference>
<dbReference type="InterPro" id="IPR003593">
    <property type="entry name" value="AAA+_ATPase"/>
</dbReference>
<dbReference type="Pfam" id="PF00664">
    <property type="entry name" value="ABC_membrane"/>
    <property type="match status" value="1"/>
</dbReference>
<feature type="domain" description="ABC transmembrane type-1" evidence="11">
    <location>
        <begin position="12"/>
        <end position="168"/>
    </location>
</feature>
<dbReference type="CDD" id="cd18580">
    <property type="entry name" value="ABC_6TM_ABCC_D2"/>
    <property type="match status" value="1"/>
</dbReference>
<accession>A0ABN9WUV2</accession>
<evidence type="ECO:0000256" key="4">
    <source>
        <dbReference type="ARBA" id="ARBA00022741"/>
    </source>
</evidence>
<keyword evidence="13" id="KW-1185">Reference proteome</keyword>
<dbReference type="EMBL" id="CAUYUJ010019150">
    <property type="protein sequence ID" value="CAK0888940.1"/>
    <property type="molecule type" value="Genomic_DNA"/>
</dbReference>
<evidence type="ECO:0000259" key="11">
    <source>
        <dbReference type="PROSITE" id="PS50929"/>
    </source>
</evidence>
<comment type="caution">
    <text evidence="12">The sequence shown here is derived from an EMBL/GenBank/DDBJ whole genome shotgun (WGS) entry which is preliminary data.</text>
</comment>
<feature type="domain" description="ABC transporter" evidence="10">
    <location>
        <begin position="206"/>
        <end position="441"/>
    </location>
</feature>
<dbReference type="InterPro" id="IPR036640">
    <property type="entry name" value="ABC1_TM_sf"/>
</dbReference>
<evidence type="ECO:0000256" key="7">
    <source>
        <dbReference type="ARBA" id="ARBA00023136"/>
    </source>
</evidence>
<dbReference type="Pfam" id="PF00005">
    <property type="entry name" value="ABC_tran"/>
    <property type="match status" value="1"/>
</dbReference>
<keyword evidence="3 9" id="KW-0812">Transmembrane</keyword>
<dbReference type="InterPro" id="IPR027417">
    <property type="entry name" value="P-loop_NTPase"/>
</dbReference>
<keyword evidence="2" id="KW-0813">Transport</keyword>
<evidence type="ECO:0000256" key="8">
    <source>
        <dbReference type="SAM" id="MobiDB-lite"/>
    </source>
</evidence>
<gene>
    <name evidence="12" type="ORF">PCOR1329_LOCUS69617</name>
</gene>
<dbReference type="SUPFAM" id="SSF52540">
    <property type="entry name" value="P-loop containing nucleoside triphosphate hydrolases"/>
    <property type="match status" value="1"/>
</dbReference>
<protein>
    <recommendedName>
        <fullName evidence="14">ATP-dependent transporter ycf16</fullName>
    </recommendedName>
</protein>
<dbReference type="SUPFAM" id="SSF90123">
    <property type="entry name" value="ABC transporter transmembrane region"/>
    <property type="match status" value="1"/>
</dbReference>
<dbReference type="InterPro" id="IPR050173">
    <property type="entry name" value="ABC_transporter_C-like"/>
</dbReference>
<evidence type="ECO:0000256" key="3">
    <source>
        <dbReference type="ARBA" id="ARBA00022692"/>
    </source>
</evidence>
<keyword evidence="5" id="KW-0067">ATP-binding</keyword>
<dbReference type="PROSITE" id="PS50893">
    <property type="entry name" value="ABC_TRANSPORTER_2"/>
    <property type="match status" value="1"/>
</dbReference>
<dbReference type="PANTHER" id="PTHR24223">
    <property type="entry name" value="ATP-BINDING CASSETTE SUB-FAMILY C"/>
    <property type="match status" value="1"/>
</dbReference>
<dbReference type="Proteomes" id="UP001189429">
    <property type="component" value="Unassembled WGS sequence"/>
</dbReference>
<evidence type="ECO:0000256" key="5">
    <source>
        <dbReference type="ARBA" id="ARBA00022840"/>
    </source>
</evidence>
<evidence type="ECO:0000313" key="12">
    <source>
        <dbReference type="EMBL" id="CAK0888940.1"/>
    </source>
</evidence>
<dbReference type="CDD" id="cd03244">
    <property type="entry name" value="ABCC_MRP_domain2"/>
    <property type="match status" value="1"/>
</dbReference>
<dbReference type="InterPro" id="IPR003439">
    <property type="entry name" value="ABC_transporter-like_ATP-bd"/>
</dbReference>
<evidence type="ECO:0000256" key="2">
    <source>
        <dbReference type="ARBA" id="ARBA00022448"/>
    </source>
</evidence>
<organism evidence="12 13">
    <name type="scientific">Prorocentrum cordatum</name>
    <dbReference type="NCBI Taxonomy" id="2364126"/>
    <lineage>
        <taxon>Eukaryota</taxon>
        <taxon>Sar</taxon>
        <taxon>Alveolata</taxon>
        <taxon>Dinophyceae</taxon>
        <taxon>Prorocentrales</taxon>
        <taxon>Prorocentraceae</taxon>
        <taxon>Prorocentrum</taxon>
    </lineage>
</organism>
<evidence type="ECO:0000256" key="6">
    <source>
        <dbReference type="ARBA" id="ARBA00022989"/>
    </source>
</evidence>